<dbReference type="Gene3D" id="3.40.50.300">
    <property type="entry name" value="P-loop containing nucleotide triphosphate hydrolases"/>
    <property type="match status" value="1"/>
</dbReference>
<dbReference type="WBParaSite" id="sdigi.contig413.g8156.t1">
    <property type="protein sequence ID" value="sdigi.contig413.g8156.t1"/>
    <property type="gene ID" value="sdigi.contig413.g8156"/>
</dbReference>
<evidence type="ECO:0000313" key="1">
    <source>
        <dbReference type="Proteomes" id="UP000887581"/>
    </source>
</evidence>
<evidence type="ECO:0000313" key="2">
    <source>
        <dbReference type="WBParaSite" id="sdigi.contig413.g8156.t1"/>
    </source>
</evidence>
<name>A0A915PTE9_9BILA</name>
<keyword evidence="1" id="KW-1185">Reference proteome</keyword>
<sequence length="242" mass="27874">MMRKYERTSDSRQNLNLSLDATHHLKPIWSESSLLFGGRKARYLPLAVNGIRRMRDENTYRIVMLGDYSSGISMLRCELAQLNSIRDIPFSDAACCTIITEDGYELQLWLFVDLQSFELFYKECTEEIDCCIACYSIAIVQTYRSVIEKWIPEFVKKFPEKPIILCALNDCTECISDSGNHEMIIFEHDFNFYDTNIVQIDVAIFDKKCLQRLCTGNNDCNLTPRQIHDLGNLAVAFSGVFP</sequence>
<dbReference type="AlphaFoldDB" id="A0A915PTE9"/>
<accession>A0A915PTE9</accession>
<dbReference type="SUPFAM" id="SSF52540">
    <property type="entry name" value="P-loop containing nucleoside triphosphate hydrolases"/>
    <property type="match status" value="1"/>
</dbReference>
<reference evidence="2" key="1">
    <citation type="submission" date="2022-11" db="UniProtKB">
        <authorList>
            <consortium name="WormBaseParasite"/>
        </authorList>
    </citation>
    <scope>IDENTIFICATION</scope>
</reference>
<dbReference type="InterPro" id="IPR027417">
    <property type="entry name" value="P-loop_NTPase"/>
</dbReference>
<dbReference type="Proteomes" id="UP000887581">
    <property type="component" value="Unplaced"/>
</dbReference>
<organism evidence="1 2">
    <name type="scientific">Setaria digitata</name>
    <dbReference type="NCBI Taxonomy" id="48799"/>
    <lineage>
        <taxon>Eukaryota</taxon>
        <taxon>Metazoa</taxon>
        <taxon>Ecdysozoa</taxon>
        <taxon>Nematoda</taxon>
        <taxon>Chromadorea</taxon>
        <taxon>Rhabditida</taxon>
        <taxon>Spirurina</taxon>
        <taxon>Spiruromorpha</taxon>
        <taxon>Filarioidea</taxon>
        <taxon>Setariidae</taxon>
        <taxon>Setaria</taxon>
    </lineage>
</organism>
<protein>
    <submittedName>
        <fullName evidence="2">Uncharacterized protein</fullName>
    </submittedName>
</protein>
<proteinExistence type="predicted"/>